<reference evidence="1 2" key="1">
    <citation type="submission" date="2019-02" db="EMBL/GenBank/DDBJ databases">
        <title>Deep-cultivation of Planctomycetes and their phenomic and genomic characterization uncovers novel biology.</title>
        <authorList>
            <person name="Wiegand S."/>
            <person name="Jogler M."/>
            <person name="Boedeker C."/>
            <person name="Pinto D."/>
            <person name="Vollmers J."/>
            <person name="Rivas-Marin E."/>
            <person name="Kohn T."/>
            <person name="Peeters S.H."/>
            <person name="Heuer A."/>
            <person name="Rast P."/>
            <person name="Oberbeckmann S."/>
            <person name="Bunk B."/>
            <person name="Jeske O."/>
            <person name="Meyerdierks A."/>
            <person name="Storesund J.E."/>
            <person name="Kallscheuer N."/>
            <person name="Luecker S."/>
            <person name="Lage O.M."/>
            <person name="Pohl T."/>
            <person name="Merkel B.J."/>
            <person name="Hornburger P."/>
            <person name="Mueller R.-W."/>
            <person name="Bruemmer F."/>
            <person name="Labrenz M."/>
            <person name="Spormann A.M."/>
            <person name="Op Den Camp H."/>
            <person name="Overmann J."/>
            <person name="Amann R."/>
            <person name="Jetten M.S.M."/>
            <person name="Mascher T."/>
            <person name="Medema M.H."/>
            <person name="Devos D.P."/>
            <person name="Kaster A.-K."/>
            <person name="Ovreas L."/>
            <person name="Rohde M."/>
            <person name="Galperin M.Y."/>
            <person name="Jogler C."/>
        </authorList>
    </citation>
    <scope>NUCLEOTIDE SEQUENCE [LARGE SCALE GENOMIC DNA]</scope>
    <source>
        <strain evidence="1 2">Pla52o</strain>
    </source>
</reference>
<sequence length="171" mass="19583">MNDWREWLRSLVSMGDCDTFPLLVFHANPPANEPWPSDLPASPAIRDLFAICDGGFFGDFNWFGLSPQLPERERLTLQNAYWHEQLSGYYPDGTSPLTSGQHLILGNDASGSPLIWDQINDRVSTFYFKGGDWEPIESSFEEFMVGLFFPETVEENDFWHEALSQLKEQAK</sequence>
<evidence type="ECO:0000313" key="1">
    <source>
        <dbReference type="EMBL" id="TWU22952.1"/>
    </source>
</evidence>
<comment type="caution">
    <text evidence="1">The sequence shown here is derived from an EMBL/GenBank/DDBJ whole genome shotgun (WGS) entry which is preliminary data.</text>
</comment>
<proteinExistence type="predicted"/>
<evidence type="ECO:0008006" key="3">
    <source>
        <dbReference type="Google" id="ProtNLM"/>
    </source>
</evidence>
<dbReference type="Proteomes" id="UP000316304">
    <property type="component" value="Unassembled WGS sequence"/>
</dbReference>
<dbReference type="AlphaFoldDB" id="A0A5C6CFN1"/>
<dbReference type="OrthoDB" id="3078463at2"/>
<keyword evidence="2" id="KW-1185">Reference proteome</keyword>
<gene>
    <name evidence="1" type="ORF">Pla52o_24850</name>
</gene>
<protein>
    <recommendedName>
        <fullName evidence="3">Knr4/Smi1-like domain-containing protein</fullName>
    </recommendedName>
</protein>
<dbReference type="RefSeq" id="WP_146594765.1">
    <property type="nucleotide sequence ID" value="NZ_SJPT01000004.1"/>
</dbReference>
<accession>A0A5C6CFN1</accession>
<organism evidence="1 2">
    <name type="scientific">Novipirellula galeiformis</name>
    <dbReference type="NCBI Taxonomy" id="2528004"/>
    <lineage>
        <taxon>Bacteria</taxon>
        <taxon>Pseudomonadati</taxon>
        <taxon>Planctomycetota</taxon>
        <taxon>Planctomycetia</taxon>
        <taxon>Pirellulales</taxon>
        <taxon>Pirellulaceae</taxon>
        <taxon>Novipirellula</taxon>
    </lineage>
</organism>
<evidence type="ECO:0000313" key="2">
    <source>
        <dbReference type="Proteomes" id="UP000316304"/>
    </source>
</evidence>
<dbReference type="EMBL" id="SJPT01000004">
    <property type="protein sequence ID" value="TWU22952.1"/>
    <property type="molecule type" value="Genomic_DNA"/>
</dbReference>
<name>A0A5C6CFN1_9BACT</name>